<name>A0ABD5J108_9BACL</name>
<protein>
    <submittedName>
        <fullName evidence="1">Uncharacterized protein</fullName>
    </submittedName>
</protein>
<comment type="caution">
    <text evidence="1">The sequence shown here is derived from an EMBL/GenBank/DDBJ whole genome shotgun (WGS) entry which is preliminary data.</text>
</comment>
<dbReference type="AlphaFoldDB" id="A0ABD5J108"/>
<dbReference type="Proteomes" id="UP001339962">
    <property type="component" value="Unassembled WGS sequence"/>
</dbReference>
<dbReference type="EMBL" id="JARTLI010000041">
    <property type="protein sequence ID" value="MED5053281.1"/>
    <property type="molecule type" value="Genomic_DNA"/>
</dbReference>
<reference evidence="1 2" key="1">
    <citation type="submission" date="2023-03" db="EMBL/GenBank/DDBJ databases">
        <title>Bacillus Genome Sequencing.</title>
        <authorList>
            <person name="Dunlap C."/>
        </authorList>
    </citation>
    <scope>NUCLEOTIDE SEQUENCE [LARGE SCALE GENOMIC DNA]</scope>
    <source>
        <strain evidence="1 2">NRS-38</strain>
    </source>
</reference>
<dbReference type="RefSeq" id="WP_328219376.1">
    <property type="nucleotide sequence ID" value="NZ_JARTLI010000041.1"/>
</dbReference>
<proteinExistence type="predicted"/>
<evidence type="ECO:0000313" key="1">
    <source>
        <dbReference type="EMBL" id="MED5053281.1"/>
    </source>
</evidence>
<sequence length="122" mass="14249">MLAKTCAAPLLKRFGQKAVPVIVSKAKKLLSKFQKDYIITFNDGNSIIKIRKRNGKKGDGDTRIFSLDYHKIWLFDKNGKKKKKDVWHYHLGDPNIHYVFGWSLEKGWRPRDTGKSKYIIVR</sequence>
<evidence type="ECO:0000313" key="2">
    <source>
        <dbReference type="Proteomes" id="UP001339962"/>
    </source>
</evidence>
<organism evidence="1 2">
    <name type="scientific">Anoxybacteroides rupiense</name>
    <dbReference type="NCBI Taxonomy" id="311460"/>
    <lineage>
        <taxon>Bacteria</taxon>
        <taxon>Bacillati</taxon>
        <taxon>Bacillota</taxon>
        <taxon>Bacilli</taxon>
        <taxon>Bacillales</taxon>
        <taxon>Anoxybacillaceae</taxon>
        <taxon>Anoxybacteroides</taxon>
    </lineage>
</organism>
<accession>A0ABD5J108</accession>
<gene>
    <name evidence="1" type="ORF">P9850_15895</name>
</gene>